<dbReference type="AlphaFoldDB" id="A0A177A5F4"/>
<dbReference type="GO" id="GO:0016579">
    <property type="term" value="P:protein deubiquitination"/>
    <property type="evidence" value="ECO:0007669"/>
    <property type="project" value="TreeGrafter"/>
</dbReference>
<dbReference type="PROSITE" id="PS50802">
    <property type="entry name" value="OTU"/>
    <property type="match status" value="1"/>
</dbReference>
<dbReference type="InterPro" id="IPR050704">
    <property type="entry name" value="Peptidase_C85-like"/>
</dbReference>
<feature type="domain" description="OTU" evidence="2">
    <location>
        <begin position="17"/>
        <end position="173"/>
    </location>
</feature>
<dbReference type="PANTHER" id="PTHR12419">
    <property type="entry name" value="OTU DOMAIN CONTAINING PROTEIN"/>
    <property type="match status" value="1"/>
</dbReference>
<dbReference type="Gene3D" id="3.90.70.80">
    <property type="match status" value="1"/>
</dbReference>
<dbReference type="eggNOG" id="KOG2605">
    <property type="taxonomic scope" value="Eukaryota"/>
</dbReference>
<dbReference type="RefSeq" id="XP_024321619.1">
    <property type="nucleotide sequence ID" value="XM_024470266.1"/>
</dbReference>
<feature type="compositionally biased region" description="Low complexity" evidence="1">
    <location>
        <begin position="356"/>
        <end position="379"/>
    </location>
</feature>
<protein>
    <recommendedName>
        <fullName evidence="5">OTU domain-containing protein</fullName>
    </recommendedName>
</protein>
<evidence type="ECO:0000259" key="3">
    <source>
        <dbReference type="PROSITE" id="PS51140"/>
    </source>
</evidence>
<dbReference type="EMBL" id="KV441404">
    <property type="protein sequence ID" value="OAF56323.1"/>
    <property type="molecule type" value="Genomic_DNA"/>
</dbReference>
<feature type="compositionally biased region" description="Basic residues" evidence="1">
    <location>
        <begin position="333"/>
        <end position="346"/>
    </location>
</feature>
<dbReference type="SUPFAM" id="SSF54001">
    <property type="entry name" value="Cysteine proteinases"/>
    <property type="match status" value="1"/>
</dbReference>
<dbReference type="InterPro" id="IPR038765">
    <property type="entry name" value="Papain-like_cys_pep_sf"/>
</dbReference>
<dbReference type="GO" id="GO:0004843">
    <property type="term" value="F:cysteine-type deubiquitinase activity"/>
    <property type="evidence" value="ECO:0007669"/>
    <property type="project" value="TreeGrafter"/>
</dbReference>
<organism evidence="4">
    <name type="scientific">Pseudogymnoascus destructans</name>
    <dbReference type="NCBI Taxonomy" id="655981"/>
    <lineage>
        <taxon>Eukaryota</taxon>
        <taxon>Fungi</taxon>
        <taxon>Dikarya</taxon>
        <taxon>Ascomycota</taxon>
        <taxon>Pezizomycotina</taxon>
        <taxon>Leotiomycetes</taxon>
        <taxon>Thelebolales</taxon>
        <taxon>Thelebolaceae</taxon>
        <taxon>Pseudogymnoascus</taxon>
    </lineage>
</organism>
<proteinExistence type="predicted"/>
<feature type="region of interest" description="Disordered" evidence="1">
    <location>
        <begin position="419"/>
        <end position="456"/>
    </location>
</feature>
<sequence length="466" mass="50692">MANNHAGEFPLLVAHNLYAADIKGDGNCLFNALSDQLYGDQSEHNKIRARVIEYMREHAVYFKQFIEVLPGGGQRRNPKRKNANVYSTPTAFTPPTQQEIDRVFETHLGSMARGGTYGDNMEISAFTSVYKVDVKIYQRDFAYMITAPEDGTVHPVAHIAYHTWQHYSSIRNTDGPYTGLPNVHEKPLTPEEEAANQAAAAQMPQVFPWMINIVQQSLPYLTDEETIKRILESHKGNIDAAVCSLLDAEDAASISSQDGSASTERDPDSDDEDLSAPNKKQDRRMSRATKAVRKAKAEERLALAIEAAGLVSEADTTSSSDHGVPRESSPTRPPRRKLIPKSRLKHKTGEEGTSDSASGTYSPSCSSAASSASPSRSSSMGPALAPKNNIKLVVKPPAVVPKCITARERGDLKKAAQKAARKESKRAAAAGAAKRVDVESQTPTSAPVHMPSPPTELGMGIRTLYI</sequence>
<dbReference type="InterPro" id="IPR003892">
    <property type="entry name" value="CUE"/>
</dbReference>
<dbReference type="InterPro" id="IPR003323">
    <property type="entry name" value="OTU_dom"/>
</dbReference>
<dbReference type="Pfam" id="PF02338">
    <property type="entry name" value="OTU"/>
    <property type="match status" value="1"/>
</dbReference>
<evidence type="ECO:0000256" key="1">
    <source>
        <dbReference type="SAM" id="MobiDB-lite"/>
    </source>
</evidence>
<dbReference type="VEuPathDB" id="FungiDB:GMDG_03858"/>
<feature type="region of interest" description="Disordered" evidence="1">
    <location>
        <begin position="312"/>
        <end position="384"/>
    </location>
</feature>
<gene>
    <name evidence="4" type="ORF">VC83_06674</name>
</gene>
<dbReference type="Proteomes" id="UP000077154">
    <property type="component" value="Unassembled WGS sequence"/>
</dbReference>
<dbReference type="PROSITE" id="PS51140">
    <property type="entry name" value="CUE"/>
    <property type="match status" value="1"/>
</dbReference>
<feature type="compositionally biased region" description="Polar residues" evidence="1">
    <location>
        <begin position="253"/>
        <end position="262"/>
    </location>
</feature>
<dbReference type="OrthoDB" id="409956at2759"/>
<dbReference type="CDD" id="cd22756">
    <property type="entry name" value="OTU_OTUD3-like"/>
    <property type="match status" value="1"/>
</dbReference>
<dbReference type="PANTHER" id="PTHR12419:SF7">
    <property type="entry name" value="OTU DOMAIN-CONTAINING PROTEIN 3"/>
    <property type="match status" value="1"/>
</dbReference>
<reference evidence="4" key="1">
    <citation type="submission" date="2016-03" db="EMBL/GenBank/DDBJ databases">
        <title>Updated assembly of Pseudogymnoascus destructans, the fungus causing white-nose syndrome of bats.</title>
        <authorList>
            <person name="Palmer J.M."/>
            <person name="Drees K.P."/>
            <person name="Foster J.T."/>
            <person name="Lindner D.L."/>
        </authorList>
    </citation>
    <scope>NUCLEOTIDE SEQUENCE [LARGE SCALE GENOMIC DNA]</scope>
    <source>
        <strain evidence="4">20631-21</strain>
    </source>
</reference>
<accession>A0A177A5F4</accession>
<evidence type="ECO:0000313" key="4">
    <source>
        <dbReference type="EMBL" id="OAF56323.1"/>
    </source>
</evidence>
<evidence type="ECO:0008006" key="5">
    <source>
        <dbReference type="Google" id="ProtNLM"/>
    </source>
</evidence>
<dbReference type="GO" id="GO:0043130">
    <property type="term" value="F:ubiquitin binding"/>
    <property type="evidence" value="ECO:0007669"/>
    <property type="project" value="InterPro"/>
</dbReference>
<evidence type="ECO:0000259" key="2">
    <source>
        <dbReference type="PROSITE" id="PS50802"/>
    </source>
</evidence>
<feature type="region of interest" description="Disordered" evidence="1">
    <location>
        <begin position="253"/>
        <end position="293"/>
    </location>
</feature>
<feature type="domain" description="CUE" evidence="3">
    <location>
        <begin position="206"/>
        <end position="250"/>
    </location>
</feature>
<dbReference type="GeneID" id="36289730"/>
<name>A0A177A5F4_9PEZI</name>